<protein>
    <submittedName>
        <fullName evidence="1">Uncharacterized protein</fullName>
    </submittedName>
</protein>
<dbReference type="AlphaFoldDB" id="A0A1H7APC6"/>
<accession>A0A1H7APC6</accession>
<dbReference type="EMBL" id="FNYV01000006">
    <property type="protein sequence ID" value="SEJ66484.1"/>
    <property type="molecule type" value="Genomic_DNA"/>
</dbReference>
<dbReference type="Proteomes" id="UP000198707">
    <property type="component" value="Unassembled WGS sequence"/>
</dbReference>
<evidence type="ECO:0000313" key="1">
    <source>
        <dbReference type="EMBL" id="SEJ66484.1"/>
    </source>
</evidence>
<reference evidence="2" key="1">
    <citation type="submission" date="2016-10" db="EMBL/GenBank/DDBJ databases">
        <authorList>
            <person name="Varghese N."/>
            <person name="Submissions S."/>
        </authorList>
    </citation>
    <scope>NUCLEOTIDE SEQUENCE [LARGE SCALE GENOMIC DNA]</scope>
    <source>
        <strain evidence="2">CGMCC 4.7038</strain>
    </source>
</reference>
<dbReference type="STRING" id="1144548.SAMN05443287_106214"/>
<name>A0A1H7APC6_9ACTN</name>
<gene>
    <name evidence="1" type="ORF">SAMN05443287_106214</name>
</gene>
<proteinExistence type="predicted"/>
<evidence type="ECO:0000313" key="2">
    <source>
        <dbReference type="Proteomes" id="UP000198707"/>
    </source>
</evidence>
<organism evidence="1 2">
    <name type="scientific">Micromonospora phaseoli</name>
    <dbReference type="NCBI Taxonomy" id="1144548"/>
    <lineage>
        <taxon>Bacteria</taxon>
        <taxon>Bacillati</taxon>
        <taxon>Actinomycetota</taxon>
        <taxon>Actinomycetes</taxon>
        <taxon>Micromonosporales</taxon>
        <taxon>Micromonosporaceae</taxon>
        <taxon>Micromonospora</taxon>
    </lineage>
</organism>
<sequence length="108" mass="10408">MFQGWHVGVFGSGEFEPVAVRSVYFVGGLVVFLGVGHAAGHDGADPGPVVGAVVGEGFAGPLAGDEDAAAGEAEGGALVDLPGAPSGRQAGLDAVGLDAVQQPVGAGR</sequence>
<keyword evidence="2" id="KW-1185">Reference proteome</keyword>